<gene>
    <name evidence="3" type="ORF">BN13_50013</name>
</gene>
<comment type="caution">
    <text evidence="3">The sequence shown here is derived from an EMBL/GenBank/DDBJ whole genome shotgun (WGS) entry which is preliminary data.</text>
</comment>
<dbReference type="STRING" id="1193518.BN13_50013"/>
<organism evidence="3 4">
    <name type="scientific">Nostocoides jenkinsii Ben 74</name>
    <dbReference type="NCBI Taxonomy" id="1193518"/>
    <lineage>
        <taxon>Bacteria</taxon>
        <taxon>Bacillati</taxon>
        <taxon>Actinomycetota</taxon>
        <taxon>Actinomycetes</taxon>
        <taxon>Micrococcales</taxon>
        <taxon>Intrasporangiaceae</taxon>
        <taxon>Nostocoides</taxon>
    </lineage>
</organism>
<proteinExistence type="predicted"/>
<keyword evidence="4" id="KW-1185">Reference proteome</keyword>
<dbReference type="InterPro" id="IPR009839">
    <property type="entry name" value="SseB_N"/>
</dbReference>
<name>A0A077MB23_9MICO</name>
<accession>A0A077MB23</accession>
<feature type="domain" description="SseB protein N-terminal" evidence="2">
    <location>
        <begin position="50"/>
        <end position="167"/>
    </location>
</feature>
<evidence type="ECO:0000313" key="3">
    <source>
        <dbReference type="EMBL" id="CCI53844.1"/>
    </source>
</evidence>
<dbReference type="RefSeq" id="WP_048543880.1">
    <property type="nucleotide sequence ID" value="NZ_HF571038.1"/>
</dbReference>
<evidence type="ECO:0000259" key="2">
    <source>
        <dbReference type="Pfam" id="PF07179"/>
    </source>
</evidence>
<reference evidence="3 4" key="1">
    <citation type="journal article" date="2013" name="ISME J.">
        <title>A metabolic model for members of the genus Tetrasphaera involved in enhanced biological phosphorus removal.</title>
        <authorList>
            <person name="Kristiansen R."/>
            <person name="Nguyen H.T.T."/>
            <person name="Saunders A.M."/>
            <person name="Nielsen J.L."/>
            <person name="Wimmer R."/>
            <person name="Le V.Q."/>
            <person name="McIlroy S.J."/>
            <person name="Petrovski S."/>
            <person name="Seviour R.J."/>
            <person name="Calteau A."/>
            <person name="Nielsen K.L."/>
            <person name="Nielsen P.H."/>
        </authorList>
    </citation>
    <scope>NUCLEOTIDE SEQUENCE [LARGE SCALE GENOMIC DNA]</scope>
    <source>
        <strain evidence="3 4">Ben 74</strain>
    </source>
</reference>
<protein>
    <recommendedName>
        <fullName evidence="2">SseB protein N-terminal domain-containing protein</fullName>
    </recommendedName>
</protein>
<feature type="region of interest" description="Disordered" evidence="1">
    <location>
        <begin position="1"/>
        <end position="41"/>
    </location>
</feature>
<dbReference type="Proteomes" id="UP000035720">
    <property type="component" value="Unassembled WGS sequence"/>
</dbReference>
<sequence length="255" mass="26332">MTNRRDHARHPDRVAGPDATDSAGTPWGARRDLSPSGFETDAGASDPAVVAALAEGDDSAVMRLLPTTRFLVAVVAHADEIVTGAAGLVHDASVDMALVTLVAPDGRKALPAFTGLAELAAWDAAARPVPVTADRLAQAAIAEGCDVIVLNLGSTGARELRPSQVWALAMARPWQPADRDPFVADSVAAAIAGEVRITAHTLYAADPPGTLGLALTLVPGLDRDAVAALVTALGERLATDGEFRARVDGLTFRLT</sequence>
<evidence type="ECO:0000256" key="1">
    <source>
        <dbReference type="SAM" id="MobiDB-lite"/>
    </source>
</evidence>
<dbReference type="OrthoDB" id="5188303at2"/>
<dbReference type="AlphaFoldDB" id="A0A077MB23"/>
<dbReference type="EMBL" id="CAJC01000161">
    <property type="protein sequence ID" value="CCI53844.1"/>
    <property type="molecule type" value="Genomic_DNA"/>
</dbReference>
<evidence type="ECO:0000313" key="4">
    <source>
        <dbReference type="Proteomes" id="UP000035720"/>
    </source>
</evidence>
<dbReference type="Pfam" id="PF07179">
    <property type="entry name" value="SseB"/>
    <property type="match status" value="1"/>
</dbReference>